<reference evidence="1" key="1">
    <citation type="submission" date="2022-04" db="EMBL/GenBank/DDBJ databases">
        <title>Carnegiea gigantea Genome sequencing and assembly v2.</title>
        <authorList>
            <person name="Copetti D."/>
            <person name="Sanderson M.J."/>
            <person name="Burquez A."/>
            <person name="Wojciechowski M.F."/>
        </authorList>
    </citation>
    <scope>NUCLEOTIDE SEQUENCE</scope>
    <source>
        <strain evidence="1">SGP5-SGP5p</strain>
        <tissue evidence="1">Aerial part</tissue>
    </source>
</reference>
<dbReference type="EMBL" id="JAKOGI010000036">
    <property type="protein sequence ID" value="KAJ8447690.1"/>
    <property type="molecule type" value="Genomic_DNA"/>
</dbReference>
<keyword evidence="2" id="KW-1185">Reference proteome</keyword>
<sequence length="159" mass="18282">MEHYYPDRYSRQFDFHQDVPTDLDFDNLPYPETMLRYHQTLRAMEQGLKSYFPCDASYSREILLVHFVNAKDKQLRRKLRRTKGNLGGEKSTANLKEASWIESLTSLLLVSSQCRSIILLTSYRGLSELGSSSSSSSSTLSNNQEITATTTMIVLYEFC</sequence>
<dbReference type="Proteomes" id="UP001153076">
    <property type="component" value="Unassembled WGS sequence"/>
</dbReference>
<dbReference type="AlphaFoldDB" id="A0A9Q1QPK5"/>
<protein>
    <submittedName>
        <fullName evidence="1">Uncharacterized protein</fullName>
    </submittedName>
</protein>
<organism evidence="1 2">
    <name type="scientific">Carnegiea gigantea</name>
    <dbReference type="NCBI Taxonomy" id="171969"/>
    <lineage>
        <taxon>Eukaryota</taxon>
        <taxon>Viridiplantae</taxon>
        <taxon>Streptophyta</taxon>
        <taxon>Embryophyta</taxon>
        <taxon>Tracheophyta</taxon>
        <taxon>Spermatophyta</taxon>
        <taxon>Magnoliopsida</taxon>
        <taxon>eudicotyledons</taxon>
        <taxon>Gunneridae</taxon>
        <taxon>Pentapetalae</taxon>
        <taxon>Caryophyllales</taxon>
        <taxon>Cactineae</taxon>
        <taxon>Cactaceae</taxon>
        <taxon>Cactoideae</taxon>
        <taxon>Echinocereeae</taxon>
        <taxon>Carnegiea</taxon>
    </lineage>
</organism>
<name>A0A9Q1QPK5_9CARY</name>
<gene>
    <name evidence="1" type="ORF">Cgig2_031744</name>
</gene>
<evidence type="ECO:0000313" key="2">
    <source>
        <dbReference type="Proteomes" id="UP001153076"/>
    </source>
</evidence>
<accession>A0A9Q1QPK5</accession>
<comment type="caution">
    <text evidence="1">The sequence shown here is derived from an EMBL/GenBank/DDBJ whole genome shotgun (WGS) entry which is preliminary data.</text>
</comment>
<evidence type="ECO:0000313" key="1">
    <source>
        <dbReference type="EMBL" id="KAJ8447690.1"/>
    </source>
</evidence>
<proteinExistence type="predicted"/>